<evidence type="ECO:0000313" key="1">
    <source>
        <dbReference type="EMBL" id="PCI93321.1"/>
    </source>
</evidence>
<organism evidence="1 2">
    <name type="scientific">Aerophobetes bacterium</name>
    <dbReference type="NCBI Taxonomy" id="2030807"/>
    <lineage>
        <taxon>Bacteria</taxon>
        <taxon>Candidatus Aerophobota</taxon>
    </lineage>
</organism>
<dbReference type="SUPFAM" id="SSF48452">
    <property type="entry name" value="TPR-like"/>
    <property type="match status" value="1"/>
</dbReference>
<dbReference type="Gene3D" id="1.25.40.10">
    <property type="entry name" value="Tetratricopeptide repeat domain"/>
    <property type="match status" value="1"/>
</dbReference>
<accession>A0A2A4YF57</accession>
<sequence>MEILQIALFFWFGNIENKDFFPKDRANVWFSGGDEIDAEITEKFKIAIDEAYLGKFDHLGDDPRSLMAILLLLDQFPRNIYRNSPKFLEYDEKALKLCKDGLEKGLHKELSYIERVFFYLPLEHSEEFDDQIRCLKLFEELYEEVPESIKEPIGVSLNYAKEHFEVIKKFGRFPHRNKILGRESTDEEIKLLEAGGSFF</sequence>
<name>A0A2A4YF57_UNCAE</name>
<evidence type="ECO:0008006" key="3">
    <source>
        <dbReference type="Google" id="ProtNLM"/>
    </source>
</evidence>
<evidence type="ECO:0000313" key="2">
    <source>
        <dbReference type="Proteomes" id="UP000217838"/>
    </source>
</evidence>
<dbReference type="EMBL" id="NVUU01000065">
    <property type="protein sequence ID" value="PCI93321.1"/>
    <property type="molecule type" value="Genomic_DNA"/>
</dbReference>
<reference evidence="2" key="1">
    <citation type="submission" date="2017-08" db="EMBL/GenBank/DDBJ databases">
        <title>A dynamic microbial community with high functional redundancy inhabits the cold, oxic subseafloor aquifer.</title>
        <authorList>
            <person name="Tully B.J."/>
            <person name="Wheat C.G."/>
            <person name="Glazer B.T."/>
            <person name="Huber J.A."/>
        </authorList>
    </citation>
    <scope>NUCLEOTIDE SEQUENCE [LARGE SCALE GENOMIC DNA]</scope>
</reference>
<comment type="caution">
    <text evidence="1">The sequence shown here is derived from an EMBL/GenBank/DDBJ whole genome shotgun (WGS) entry which is preliminary data.</text>
</comment>
<dbReference type="InterPro" id="IPR011990">
    <property type="entry name" value="TPR-like_helical_dom_sf"/>
</dbReference>
<dbReference type="AlphaFoldDB" id="A0A2A4YF57"/>
<dbReference type="Pfam" id="PF06041">
    <property type="entry name" value="DUF924"/>
    <property type="match status" value="1"/>
</dbReference>
<gene>
    <name evidence="1" type="ORF">COB11_05560</name>
</gene>
<dbReference type="InterPro" id="IPR010323">
    <property type="entry name" value="DUF924"/>
</dbReference>
<dbReference type="Proteomes" id="UP000217838">
    <property type="component" value="Unassembled WGS sequence"/>
</dbReference>
<dbReference type="Gene3D" id="1.20.58.320">
    <property type="entry name" value="TPR-like"/>
    <property type="match status" value="1"/>
</dbReference>
<protein>
    <recommendedName>
        <fullName evidence="3">DUF924 domain-containing protein</fullName>
    </recommendedName>
</protein>
<proteinExistence type="predicted"/>